<keyword evidence="1" id="KW-0472">Membrane</keyword>
<keyword evidence="1" id="KW-1133">Transmembrane helix</keyword>
<dbReference type="Pfam" id="PF13464">
    <property type="entry name" value="RodZ_C"/>
    <property type="match status" value="1"/>
</dbReference>
<dbReference type="Gene3D" id="1.10.260.40">
    <property type="entry name" value="lambda repressor-like DNA-binding domains"/>
    <property type="match status" value="1"/>
</dbReference>
<dbReference type="Pfam" id="PF13413">
    <property type="entry name" value="HTH_25"/>
    <property type="match status" value="1"/>
</dbReference>
<organism evidence="3 4">
    <name type="scientific">Paracidovorax wautersii</name>
    <dbReference type="NCBI Taxonomy" id="1177982"/>
    <lineage>
        <taxon>Bacteria</taxon>
        <taxon>Pseudomonadati</taxon>
        <taxon>Pseudomonadota</taxon>
        <taxon>Betaproteobacteria</taxon>
        <taxon>Burkholderiales</taxon>
        <taxon>Comamonadaceae</taxon>
        <taxon>Paracidovorax</taxon>
    </lineage>
</organism>
<evidence type="ECO:0000313" key="3">
    <source>
        <dbReference type="EMBL" id="SFF30257.1"/>
    </source>
</evidence>
<keyword evidence="1" id="KW-0812">Transmembrane</keyword>
<dbReference type="PANTHER" id="PTHR34475:SF1">
    <property type="entry name" value="CYTOSKELETON PROTEIN RODZ"/>
    <property type="match status" value="1"/>
</dbReference>
<dbReference type="Proteomes" id="UP000199119">
    <property type="component" value="Unassembled WGS sequence"/>
</dbReference>
<accession>A0A1I2HN44</accession>
<name>A0A1I2HN44_9BURK</name>
<dbReference type="InterPro" id="IPR025194">
    <property type="entry name" value="RodZ-like_C"/>
</dbReference>
<evidence type="ECO:0000256" key="1">
    <source>
        <dbReference type="SAM" id="Phobius"/>
    </source>
</evidence>
<dbReference type="InterPro" id="IPR050400">
    <property type="entry name" value="Bact_Cytoskel_RodZ"/>
</dbReference>
<dbReference type="PANTHER" id="PTHR34475">
    <property type="match status" value="1"/>
</dbReference>
<evidence type="ECO:0000259" key="2">
    <source>
        <dbReference type="Pfam" id="PF13464"/>
    </source>
</evidence>
<keyword evidence="4" id="KW-1185">Reference proteome</keyword>
<sequence length="329" mass="32373">MSEMLEADNMNSMGAQPGAGGMTAGTLLRQARQAAGVHVAALAVALKVPAHKLEALEEDRYEVFTDVVFLRALASSVCRTLKVDAAPVLALLPTSSAPRLAVDHGINASFKDGSARASSASGSAISRSVIGVVLVLLLAALAMVFVPRAVDQSASAGKPATAQPGAVVETPAAAPAEAASSAVAAVAEPSQQPAAAAPAPAATPAPTPAPAIAAASVPAVVVPAAPAAPSVGSSPLAASSQLSSVPVAAADEGTLVITASGTSWVQVRSLSGGGTTQKTLTAGDKLVAPGSPPWAVVIGKADATTVTVRGKPMDVVSIARENVARFEVK</sequence>
<proteinExistence type="predicted"/>
<dbReference type="InterPro" id="IPR010982">
    <property type="entry name" value="Lambda_DNA-bd_dom_sf"/>
</dbReference>
<feature type="domain" description="Cytoskeleton protein RodZ-like C-terminal" evidence="2">
    <location>
        <begin position="256"/>
        <end position="327"/>
    </location>
</feature>
<gene>
    <name evidence="3" type="ORF">SAMN04489711_12430</name>
</gene>
<dbReference type="EMBL" id="FONX01000024">
    <property type="protein sequence ID" value="SFF30257.1"/>
    <property type="molecule type" value="Genomic_DNA"/>
</dbReference>
<dbReference type="STRING" id="1177982.SAMN04489711_12430"/>
<dbReference type="GO" id="GO:0003677">
    <property type="term" value="F:DNA binding"/>
    <property type="evidence" value="ECO:0007669"/>
    <property type="project" value="InterPro"/>
</dbReference>
<evidence type="ECO:0000313" key="4">
    <source>
        <dbReference type="Proteomes" id="UP000199119"/>
    </source>
</evidence>
<protein>
    <submittedName>
        <fullName evidence="3">Cytoskeleton protein RodZ</fullName>
    </submittedName>
</protein>
<reference evidence="4" key="1">
    <citation type="submission" date="2016-10" db="EMBL/GenBank/DDBJ databases">
        <authorList>
            <person name="Varghese N."/>
            <person name="Submissions S."/>
        </authorList>
    </citation>
    <scope>NUCLEOTIDE SEQUENCE [LARGE SCALE GENOMIC DNA]</scope>
    <source>
        <strain evidence="4">DSM 27981</strain>
    </source>
</reference>
<feature type="transmembrane region" description="Helical" evidence="1">
    <location>
        <begin position="124"/>
        <end position="146"/>
    </location>
</feature>
<dbReference type="AlphaFoldDB" id="A0A1I2HN44"/>